<accession>A0A4U3MHY8</accession>
<dbReference type="InterPro" id="IPR038718">
    <property type="entry name" value="SNF2-like_sf"/>
</dbReference>
<dbReference type="GO" id="GO:0004386">
    <property type="term" value="F:helicase activity"/>
    <property type="evidence" value="ECO:0007669"/>
    <property type="project" value="UniProtKB-KW"/>
</dbReference>
<dbReference type="PROSITE" id="PS51194">
    <property type="entry name" value="HELICASE_CTER"/>
    <property type="match status" value="1"/>
</dbReference>
<dbReference type="EMBL" id="SZQA01000015">
    <property type="protein sequence ID" value="TKK87526.1"/>
    <property type="molecule type" value="Genomic_DNA"/>
</dbReference>
<dbReference type="GO" id="GO:0005524">
    <property type="term" value="F:ATP binding"/>
    <property type="evidence" value="ECO:0007669"/>
    <property type="project" value="UniProtKB-KW"/>
</dbReference>
<dbReference type="PROSITE" id="PS51192">
    <property type="entry name" value="HELICASE_ATP_BIND_1"/>
    <property type="match status" value="1"/>
</dbReference>
<dbReference type="Proteomes" id="UP000308705">
    <property type="component" value="Unassembled WGS sequence"/>
</dbReference>
<keyword evidence="9" id="KW-1185">Reference proteome</keyword>
<evidence type="ECO:0000256" key="2">
    <source>
        <dbReference type="ARBA" id="ARBA00022801"/>
    </source>
</evidence>
<feature type="domain" description="Helicase ATP-binding" evidence="6">
    <location>
        <begin position="120"/>
        <end position="305"/>
    </location>
</feature>
<keyword evidence="3 8" id="KW-0347">Helicase</keyword>
<evidence type="ECO:0000256" key="1">
    <source>
        <dbReference type="ARBA" id="ARBA00022741"/>
    </source>
</evidence>
<dbReference type="PANTHER" id="PTHR45766:SF6">
    <property type="entry name" value="SWI_SNF-RELATED MATRIX-ASSOCIATED ACTIN-DEPENDENT REGULATOR OF CHROMATIN SUBFAMILY A-LIKE PROTEIN 1"/>
    <property type="match status" value="1"/>
</dbReference>
<evidence type="ECO:0000313" key="9">
    <source>
        <dbReference type="Proteomes" id="UP000308705"/>
    </source>
</evidence>
<keyword evidence="4" id="KW-0067">ATP-binding</keyword>
<dbReference type="CDD" id="cd18011">
    <property type="entry name" value="DEXDc_RapA"/>
    <property type="match status" value="1"/>
</dbReference>
<dbReference type="RefSeq" id="WP_137248042.1">
    <property type="nucleotide sequence ID" value="NZ_SZQA01000015.1"/>
</dbReference>
<name>A0A4U3MHY8_9ACTN</name>
<evidence type="ECO:0000313" key="8">
    <source>
        <dbReference type="EMBL" id="TKK87526.1"/>
    </source>
</evidence>
<evidence type="ECO:0000259" key="7">
    <source>
        <dbReference type="PROSITE" id="PS51194"/>
    </source>
</evidence>
<gene>
    <name evidence="8" type="ORF">FDA94_17005</name>
</gene>
<proteinExistence type="predicted"/>
<evidence type="ECO:0000256" key="4">
    <source>
        <dbReference type="ARBA" id="ARBA00022840"/>
    </source>
</evidence>
<dbReference type="InterPro" id="IPR027417">
    <property type="entry name" value="P-loop_NTPase"/>
</dbReference>
<dbReference type="Gene3D" id="3.40.50.300">
    <property type="entry name" value="P-loop containing nucleotide triphosphate hydrolases"/>
    <property type="match status" value="1"/>
</dbReference>
<comment type="caution">
    <text evidence="8">The sequence shown here is derived from an EMBL/GenBank/DDBJ whole genome shotgun (WGS) entry which is preliminary data.</text>
</comment>
<sequence length="1037" mass="116289">MTSATSDKPAIGALVAVRGQRWVVSDVEAGASSTLVSLQSVEEGRYGHTLDVIWEVEPGSRVLPGGSLPEVTAFDPPARLAAFLDAIRWSAVTSADVKMLQAPFRSGVALEDYQLEPVARAVEAPRVNLLLADDVGLGKTIEAGLVAQELLLTQRARRIMVVCPAGLTLKWKDEMAEKFGLDFTIIDTERCAIVRRTHGSAANPFEIHPLTIVSLPWLRGRKAQRLLDEMLDPTGEKRAFDLLILDEAHHVAPAAPKQVYAVDSQQTKLIRRLSPHFTHRLFLSATPHNGYQASFTALLETLDDQRFARGIEPDSAALTDVVVRRLKRDIKNADGSERFRRREAHAMPVLYPADEREIHELLKEFAEVRRRRLTKQRGRKAADLVTLLLKKRLFSSPAAFLHTVGVYLETVKGRAADTFDESDDVPEWLEEFADYTASLDDESLAEAEDDAVNRAHPLQEGATRQEVELLERMQQWAKKHAVRPDAKARELITYLKAVCRPDTHWENERVVVFTEYRDTQTWLAGLLTQEGLGGDRLNLLHGGMSTEEREQVRQAFQKDPAEYDVRILIATDAAGEGIDLQNHCHRLVNYDIPFNPNKLEQRIGRVDRYGQRHTPDIRHFIGTGWTTAVDSYEADLEFLARIAEKVARQQKDLGPVNAVISERVQRRMLGEDVGLDDVDRVAPTEDVPVETDIGAQVKKLRARLDETVGELRITPGNIKRVVDTALDLARQQPLKPHLDEKHLTEGLFEVPTLTASWERASAGLLEKITKDGAPPKQRPVTFDPAALTELRDDVVLAHLNHPLVAMSTRLLRAAVSNPDIGLNRVTAVISDDPALETTLIGAYARFVLVGGDGMRLHEEVIYAGGWAQQSGRFRRLDAQGTLSGILDRGLNQGLPASPHLHRRLAEVWGRMRPGLVDAIEARMRTRRDSLDNALAKRQEAELNRIAANFDRFAATLRATLAAGEEDDGLFSVIEATKDEQEIRQYLKDRDSWQARLDRLDEERRREQEAVAARYRDFKEHLFPVAVIFVVPRQEASR</sequence>
<keyword evidence="2" id="KW-0378">Hydrolase</keyword>
<dbReference type="PANTHER" id="PTHR45766">
    <property type="entry name" value="DNA ANNEALING HELICASE AND ENDONUCLEASE ZRANB3 FAMILY MEMBER"/>
    <property type="match status" value="1"/>
</dbReference>
<dbReference type="SMART" id="SM00490">
    <property type="entry name" value="HELICc"/>
    <property type="match status" value="1"/>
</dbReference>
<dbReference type="NCBIfam" id="NF038317">
    <property type="entry name" value="DISARM_DrmD"/>
    <property type="match status" value="1"/>
</dbReference>
<dbReference type="OrthoDB" id="9814088at2"/>
<feature type="coiled-coil region" evidence="5">
    <location>
        <begin position="982"/>
        <end position="1009"/>
    </location>
</feature>
<evidence type="ECO:0000256" key="5">
    <source>
        <dbReference type="SAM" id="Coils"/>
    </source>
</evidence>
<dbReference type="InterPro" id="IPR000330">
    <property type="entry name" value="SNF2_N"/>
</dbReference>
<dbReference type="CDD" id="cd18793">
    <property type="entry name" value="SF2_C_SNF"/>
    <property type="match status" value="1"/>
</dbReference>
<organism evidence="8 9">
    <name type="scientific">Herbidospora galbida</name>
    <dbReference type="NCBI Taxonomy" id="2575442"/>
    <lineage>
        <taxon>Bacteria</taxon>
        <taxon>Bacillati</taxon>
        <taxon>Actinomycetota</taxon>
        <taxon>Actinomycetes</taxon>
        <taxon>Streptosporangiales</taxon>
        <taxon>Streptosporangiaceae</taxon>
        <taxon>Herbidospora</taxon>
    </lineage>
</organism>
<feature type="domain" description="Helicase C-terminal" evidence="7">
    <location>
        <begin position="487"/>
        <end position="654"/>
    </location>
</feature>
<dbReference type="SUPFAM" id="SSF52540">
    <property type="entry name" value="P-loop containing nucleoside triphosphate hydrolases"/>
    <property type="match status" value="2"/>
</dbReference>
<dbReference type="Pfam" id="PF00176">
    <property type="entry name" value="SNF2-rel_dom"/>
    <property type="match status" value="1"/>
</dbReference>
<dbReference type="AlphaFoldDB" id="A0A4U3MHY8"/>
<dbReference type="GO" id="GO:0016787">
    <property type="term" value="F:hydrolase activity"/>
    <property type="evidence" value="ECO:0007669"/>
    <property type="project" value="UniProtKB-KW"/>
</dbReference>
<dbReference type="Pfam" id="PF00271">
    <property type="entry name" value="Helicase_C"/>
    <property type="match status" value="1"/>
</dbReference>
<dbReference type="SMART" id="SM00487">
    <property type="entry name" value="DEXDc"/>
    <property type="match status" value="1"/>
</dbReference>
<dbReference type="InterPro" id="IPR014001">
    <property type="entry name" value="Helicase_ATP-bd"/>
</dbReference>
<keyword evidence="1" id="KW-0547">Nucleotide-binding</keyword>
<evidence type="ECO:0000259" key="6">
    <source>
        <dbReference type="PROSITE" id="PS51192"/>
    </source>
</evidence>
<dbReference type="Gene3D" id="3.40.50.10810">
    <property type="entry name" value="Tandem AAA-ATPase domain"/>
    <property type="match status" value="1"/>
</dbReference>
<evidence type="ECO:0000256" key="3">
    <source>
        <dbReference type="ARBA" id="ARBA00022806"/>
    </source>
</evidence>
<protein>
    <submittedName>
        <fullName evidence="8">Helicase</fullName>
    </submittedName>
</protein>
<keyword evidence="5" id="KW-0175">Coiled coil</keyword>
<dbReference type="InterPro" id="IPR057342">
    <property type="entry name" value="DEXDc_RapA"/>
</dbReference>
<dbReference type="InterPro" id="IPR001650">
    <property type="entry name" value="Helicase_C-like"/>
</dbReference>
<reference evidence="8 9" key="1">
    <citation type="submission" date="2019-04" db="EMBL/GenBank/DDBJ databases">
        <title>Herbidospora sp. NEAU-GS14.nov., a novel actinomycete isolated from soil.</title>
        <authorList>
            <person name="Han L."/>
        </authorList>
    </citation>
    <scope>NUCLEOTIDE SEQUENCE [LARGE SCALE GENOMIC DNA]</scope>
    <source>
        <strain evidence="8 9">NEAU-GS14</strain>
    </source>
</reference>
<dbReference type="InterPro" id="IPR049730">
    <property type="entry name" value="SNF2/RAD54-like_C"/>
</dbReference>